<evidence type="ECO:0000313" key="2">
    <source>
        <dbReference type="WBParaSite" id="PgR044_g051_t05"/>
    </source>
</evidence>
<keyword evidence="1" id="KW-1185">Reference proteome</keyword>
<evidence type="ECO:0000313" key="1">
    <source>
        <dbReference type="Proteomes" id="UP000887569"/>
    </source>
</evidence>
<protein>
    <submittedName>
        <fullName evidence="2">Phosphoenolpyruvate carboxykinase (GTP)</fullName>
    </submittedName>
</protein>
<organism evidence="1 2">
    <name type="scientific">Parascaris univalens</name>
    <name type="common">Nematode worm</name>
    <dbReference type="NCBI Taxonomy" id="6257"/>
    <lineage>
        <taxon>Eukaryota</taxon>
        <taxon>Metazoa</taxon>
        <taxon>Ecdysozoa</taxon>
        <taxon>Nematoda</taxon>
        <taxon>Chromadorea</taxon>
        <taxon>Rhabditida</taxon>
        <taxon>Spirurina</taxon>
        <taxon>Ascaridomorpha</taxon>
        <taxon>Ascaridoidea</taxon>
        <taxon>Ascarididae</taxon>
        <taxon>Parascaris</taxon>
    </lineage>
</organism>
<dbReference type="WBParaSite" id="PgR044_g051_t05">
    <property type="protein sequence ID" value="PgR044_g051_t05"/>
    <property type="gene ID" value="PgR044_g051"/>
</dbReference>
<accession>A0A915BLL9</accession>
<dbReference type="Proteomes" id="UP000887569">
    <property type="component" value="Unplaced"/>
</dbReference>
<dbReference type="AlphaFoldDB" id="A0A915BLL9"/>
<sequence length="110" mass="12044">MRSLVGAVGCLSRSLTALTRRSSITSFTTHSLSPSSWVRDSVRFKMTSVEVSSGEAQQAELNDASLHAVNESELRSVSETAARLRDYVEVVKVPDLLFFVSCTAHLSSFF</sequence>
<name>A0A915BLL9_PARUN</name>
<reference evidence="2" key="1">
    <citation type="submission" date="2022-11" db="UniProtKB">
        <authorList>
            <consortium name="WormBaseParasite"/>
        </authorList>
    </citation>
    <scope>IDENTIFICATION</scope>
</reference>
<proteinExistence type="predicted"/>